<dbReference type="AlphaFoldDB" id="A0A0B7NNH8"/>
<protein>
    <submittedName>
        <fullName evidence="2">Uncharacterized protein</fullName>
    </submittedName>
</protein>
<evidence type="ECO:0000313" key="3">
    <source>
        <dbReference type="Proteomes" id="UP000054107"/>
    </source>
</evidence>
<evidence type="ECO:0000256" key="1">
    <source>
        <dbReference type="SAM" id="MobiDB-lite"/>
    </source>
</evidence>
<dbReference type="OrthoDB" id="2270325at2759"/>
<dbReference type="Proteomes" id="UP000054107">
    <property type="component" value="Unassembled WGS sequence"/>
</dbReference>
<keyword evidence="3" id="KW-1185">Reference proteome</keyword>
<evidence type="ECO:0000313" key="2">
    <source>
        <dbReference type="EMBL" id="CEP20196.1"/>
    </source>
</evidence>
<sequence length="111" mass="12585">MATGEYTKAIARFSRIRKNRTIKPSFSPEPSLNRAPADVMADHLKDIFDGQLLNLTPDDRDTSNTSTSRPPFALEQCPFSSDQIQETLKQLPRKALWLITSKIFLTDNFSI</sequence>
<feature type="region of interest" description="Disordered" evidence="1">
    <location>
        <begin position="55"/>
        <end position="75"/>
    </location>
</feature>
<accession>A0A0B7NNH8</accession>
<name>A0A0B7NNH8_9FUNG</name>
<dbReference type="EMBL" id="LN734259">
    <property type="protein sequence ID" value="CEP20196.1"/>
    <property type="molecule type" value="Genomic_DNA"/>
</dbReference>
<organism evidence="2 3">
    <name type="scientific">Parasitella parasitica</name>
    <dbReference type="NCBI Taxonomy" id="35722"/>
    <lineage>
        <taxon>Eukaryota</taxon>
        <taxon>Fungi</taxon>
        <taxon>Fungi incertae sedis</taxon>
        <taxon>Mucoromycota</taxon>
        <taxon>Mucoromycotina</taxon>
        <taxon>Mucoromycetes</taxon>
        <taxon>Mucorales</taxon>
        <taxon>Mucorineae</taxon>
        <taxon>Mucoraceae</taxon>
        <taxon>Parasitella</taxon>
    </lineage>
</organism>
<gene>
    <name evidence="2" type="primary">PARPA_14517.1 scaffold 51261</name>
</gene>
<proteinExistence type="predicted"/>
<reference evidence="2 3" key="1">
    <citation type="submission" date="2014-09" db="EMBL/GenBank/DDBJ databases">
        <authorList>
            <person name="Ellenberger Sabrina"/>
        </authorList>
    </citation>
    <scope>NUCLEOTIDE SEQUENCE [LARGE SCALE GENOMIC DNA]</scope>
    <source>
        <strain evidence="2 3">CBS 412.66</strain>
    </source>
</reference>